<dbReference type="EMBL" id="DS268508">
    <property type="protein sequence ID" value="EFO83263.1"/>
    <property type="molecule type" value="Genomic_DNA"/>
</dbReference>
<gene>
    <name evidence="1" type="ORF">CRE_13622</name>
</gene>
<name>E3N1B4_CAERE</name>
<organism evidence="2">
    <name type="scientific">Caenorhabditis remanei</name>
    <name type="common">Caenorhabditis vulgaris</name>
    <dbReference type="NCBI Taxonomy" id="31234"/>
    <lineage>
        <taxon>Eukaryota</taxon>
        <taxon>Metazoa</taxon>
        <taxon>Ecdysozoa</taxon>
        <taxon>Nematoda</taxon>
        <taxon>Chromadorea</taxon>
        <taxon>Rhabditida</taxon>
        <taxon>Rhabditina</taxon>
        <taxon>Rhabditomorpha</taxon>
        <taxon>Rhabditoidea</taxon>
        <taxon>Rhabditidae</taxon>
        <taxon>Peloderinae</taxon>
        <taxon>Caenorhabditis</taxon>
    </lineage>
</organism>
<dbReference type="Pfam" id="PF01827">
    <property type="entry name" value="FTH"/>
    <property type="match status" value="1"/>
</dbReference>
<dbReference type="Pfam" id="PF00646">
    <property type="entry name" value="F-box"/>
    <property type="match status" value="1"/>
</dbReference>
<evidence type="ECO:0000313" key="2">
    <source>
        <dbReference type="Proteomes" id="UP000008281"/>
    </source>
</evidence>
<proteinExistence type="predicted"/>
<dbReference type="InterPro" id="IPR001810">
    <property type="entry name" value="F-box_dom"/>
</dbReference>
<dbReference type="GO" id="GO:0045087">
    <property type="term" value="P:innate immune response"/>
    <property type="evidence" value="ECO:0007669"/>
    <property type="project" value="TreeGrafter"/>
</dbReference>
<dbReference type="PANTHER" id="PTHR23015">
    <property type="entry name" value="UNCHARACTERIZED C.ELEGANS PROTEIN"/>
    <property type="match status" value="1"/>
</dbReference>
<keyword evidence="2" id="KW-1185">Reference proteome</keyword>
<evidence type="ECO:0000313" key="1">
    <source>
        <dbReference type="EMBL" id="EFO83263.1"/>
    </source>
</evidence>
<dbReference type="OrthoDB" id="5880599at2759"/>
<dbReference type="eggNOG" id="ENOG502R16N">
    <property type="taxonomic scope" value="Eukaryota"/>
</dbReference>
<protein>
    <submittedName>
        <fullName evidence="1">Uncharacterized protein</fullName>
    </submittedName>
</protein>
<accession>E3N1B4</accession>
<dbReference type="Proteomes" id="UP000008281">
    <property type="component" value="Unassembled WGS sequence"/>
</dbReference>
<dbReference type="HOGENOM" id="CLU_030831_0_3_1"/>
<dbReference type="FunCoup" id="E3N1B4">
    <property type="interactions" value="3638"/>
</dbReference>
<dbReference type="OMA" id="FRIICKP"/>
<dbReference type="InterPro" id="IPR002900">
    <property type="entry name" value="DUF38/FTH_CAE_spp"/>
</dbReference>
<reference evidence="1" key="1">
    <citation type="submission" date="2007-07" db="EMBL/GenBank/DDBJ databases">
        <title>PCAP assembly of the Caenorhabditis remanei genome.</title>
        <authorList>
            <consortium name="The Caenorhabditis remanei Sequencing Consortium"/>
            <person name="Wilson R.K."/>
        </authorList>
    </citation>
    <scope>NUCLEOTIDE SEQUENCE [LARGE SCALE GENOMIC DNA]</scope>
    <source>
        <strain evidence="1">PB4641</strain>
    </source>
</reference>
<dbReference type="InterPro" id="IPR040161">
    <property type="entry name" value="FB224"/>
</dbReference>
<dbReference type="PANTHER" id="PTHR23015:SF4">
    <property type="entry name" value="DUF38 DOMAIN-CONTAINING PROTEIN-RELATED"/>
    <property type="match status" value="1"/>
</dbReference>
<sequence>MSAEYPTEKCLLTMPDVVMNKLLGKLDFPAVQCLRKTCLTLRNFIDDVKPNSALIILEIKVEPNCITSLYYLEDFVEIDENLIRIKYCKTPEGCSVEWDKRDYRQQKKLLESENFVDAASKDIISVLANQKSVMESLNVEAVSPPDDILEEHKELLHQVTDQFLSNLESYLASKPKRLSVKTFETNVGDETQILHLLPHIDVGDLTIWNPNRYSDEVLNIQELIKLEQWKKLDSLHISGFSVDLRIEDLVHLKWCNVQYETVNSDMIEELKEAFRTSSHFESFRIICKPDIQQFMDPRYGGPHIVSQRYNVTNSWFFSVSTPERVLKVSFSRSQVLFQFDVLGNVPEGATIN</sequence>
<dbReference type="AlphaFoldDB" id="E3N1B4"/>